<dbReference type="AlphaFoldDB" id="A0A2T2NLV9"/>
<dbReference type="OrthoDB" id="1470350at2759"/>
<name>A0A2T2NLV9_CORCC</name>
<evidence type="ECO:0000256" key="3">
    <source>
        <dbReference type="ARBA" id="ARBA00022617"/>
    </source>
</evidence>
<keyword evidence="5 6" id="KW-0408">Iron</keyword>
<evidence type="ECO:0000313" key="8">
    <source>
        <dbReference type="EMBL" id="PSN66431.1"/>
    </source>
</evidence>
<evidence type="ECO:0000256" key="6">
    <source>
        <dbReference type="PIRSR" id="PIRSR602401-1"/>
    </source>
</evidence>
<gene>
    <name evidence="8" type="ORF">BS50DRAFT_526475</name>
</gene>
<proteinExistence type="inferred from homology"/>
<dbReference type="PRINTS" id="PR00463">
    <property type="entry name" value="EP450I"/>
</dbReference>
<dbReference type="Gene3D" id="1.10.630.10">
    <property type="entry name" value="Cytochrome P450"/>
    <property type="match status" value="1"/>
</dbReference>
<evidence type="ECO:0000256" key="7">
    <source>
        <dbReference type="RuleBase" id="RU000461"/>
    </source>
</evidence>
<dbReference type="STRING" id="1448308.A0A2T2NLV9"/>
<dbReference type="InterPro" id="IPR050121">
    <property type="entry name" value="Cytochrome_P450_monoxygenase"/>
</dbReference>
<evidence type="ECO:0000256" key="1">
    <source>
        <dbReference type="ARBA" id="ARBA00001971"/>
    </source>
</evidence>
<evidence type="ECO:0000256" key="4">
    <source>
        <dbReference type="ARBA" id="ARBA00022723"/>
    </source>
</evidence>
<dbReference type="PROSITE" id="PS00086">
    <property type="entry name" value="CYTOCHROME_P450"/>
    <property type="match status" value="1"/>
</dbReference>
<keyword evidence="3 6" id="KW-0349">Heme</keyword>
<dbReference type="PANTHER" id="PTHR24305">
    <property type="entry name" value="CYTOCHROME P450"/>
    <property type="match status" value="1"/>
</dbReference>
<dbReference type="SUPFAM" id="SSF48264">
    <property type="entry name" value="Cytochrome P450"/>
    <property type="match status" value="1"/>
</dbReference>
<feature type="binding site" description="axial binding residue" evidence="6">
    <location>
        <position position="444"/>
    </location>
    <ligand>
        <name>heme</name>
        <dbReference type="ChEBI" id="CHEBI:30413"/>
    </ligand>
    <ligandPart>
        <name>Fe</name>
        <dbReference type="ChEBI" id="CHEBI:18248"/>
    </ligandPart>
</feature>
<dbReference type="InterPro" id="IPR001128">
    <property type="entry name" value="Cyt_P450"/>
</dbReference>
<dbReference type="InterPro" id="IPR017972">
    <property type="entry name" value="Cyt_P450_CS"/>
</dbReference>
<dbReference type="PRINTS" id="PR00385">
    <property type="entry name" value="P450"/>
</dbReference>
<comment type="cofactor">
    <cofactor evidence="1 6">
        <name>heme</name>
        <dbReference type="ChEBI" id="CHEBI:30413"/>
    </cofactor>
</comment>
<dbReference type="CDD" id="cd11058">
    <property type="entry name" value="CYP60B-like"/>
    <property type="match status" value="1"/>
</dbReference>
<keyword evidence="9" id="KW-1185">Reference proteome</keyword>
<comment type="similarity">
    <text evidence="2 7">Belongs to the cytochrome P450 family.</text>
</comment>
<reference evidence="8 9" key="1">
    <citation type="journal article" date="2018" name="Front. Microbiol.">
        <title>Genome-Wide Analysis of Corynespora cassiicola Leaf Fall Disease Putative Effectors.</title>
        <authorList>
            <person name="Lopez D."/>
            <person name="Ribeiro S."/>
            <person name="Label P."/>
            <person name="Fumanal B."/>
            <person name="Venisse J.S."/>
            <person name="Kohler A."/>
            <person name="de Oliveira R.R."/>
            <person name="Labutti K."/>
            <person name="Lipzen A."/>
            <person name="Lail K."/>
            <person name="Bauer D."/>
            <person name="Ohm R.A."/>
            <person name="Barry K.W."/>
            <person name="Spatafora J."/>
            <person name="Grigoriev I.V."/>
            <person name="Martin F.M."/>
            <person name="Pujade-Renaud V."/>
        </authorList>
    </citation>
    <scope>NUCLEOTIDE SEQUENCE [LARGE SCALE GENOMIC DNA]</scope>
    <source>
        <strain evidence="8 9">Philippines</strain>
    </source>
</reference>
<dbReference type="InterPro" id="IPR002401">
    <property type="entry name" value="Cyt_P450_E_grp-I"/>
</dbReference>
<keyword evidence="4 6" id="KW-0479">Metal-binding</keyword>
<dbReference type="InterPro" id="IPR036396">
    <property type="entry name" value="Cyt_P450_sf"/>
</dbReference>
<dbReference type="GO" id="GO:0004497">
    <property type="term" value="F:monooxygenase activity"/>
    <property type="evidence" value="ECO:0007669"/>
    <property type="project" value="UniProtKB-KW"/>
</dbReference>
<keyword evidence="7" id="KW-0503">Monooxygenase</keyword>
<dbReference type="Proteomes" id="UP000240883">
    <property type="component" value="Unassembled WGS sequence"/>
</dbReference>
<protein>
    <submittedName>
        <fullName evidence="8">Cytochrome P450 4F3 omega-hydroxylase</fullName>
    </submittedName>
</protein>
<dbReference type="GO" id="GO:0016705">
    <property type="term" value="F:oxidoreductase activity, acting on paired donors, with incorporation or reduction of molecular oxygen"/>
    <property type="evidence" value="ECO:0007669"/>
    <property type="project" value="InterPro"/>
</dbReference>
<sequence length="502" mass="56834">MTLEAFRPAFVSHELFSSFTVKTSISLIAIALGIRAIYRLVLHPLRAFPGPTIRAISHIPHAYYILNGYLPHELTSLHEKYGDVVRIAPNMLSFTAPAAWADIYGHGRHFPKWGMTRSHKTVDHLLSANDADHARQRRLVNHAFSDKALRAQEGVIMGYIDTMMNSLEARSNQLVNIKDWLEWTAFDIIGDLAFGEPFGCLSDAAYHPWVALMYPFIKALSFFGAARLFWPFTPLIIAIMPKKVIGQRQQHIKLSAEKVHRRLAAGEQPHRSDFWTYILRHNDEKGMKVEEMESNASLFITGGSETVATALCGAMYLLSKNPGVMQDLRREVLEAFSKEEEINMVTVGPLKLLHAVIYEGMRIYPPVAAGLQRTAPKGGAVVAGRFVPEGTIVNVAQQPTYHLSTNFANPKTFAPQRWLANPPTEFQNDRKEGFLPFSTGPRNCVGKNLALAEMRLILARIVWRFDWELADDDFALEKQKVFIMREKPNLNLYLRRRKDLAE</sequence>
<dbReference type="Pfam" id="PF00067">
    <property type="entry name" value="p450"/>
    <property type="match status" value="1"/>
</dbReference>
<dbReference type="GO" id="GO:0020037">
    <property type="term" value="F:heme binding"/>
    <property type="evidence" value="ECO:0007669"/>
    <property type="project" value="InterPro"/>
</dbReference>
<dbReference type="PANTHER" id="PTHR24305:SF210">
    <property type="entry name" value="CYTOCHROME P450 MONOOXYGENASE ASQL-RELATED"/>
    <property type="match status" value="1"/>
</dbReference>
<dbReference type="EMBL" id="KZ678136">
    <property type="protein sequence ID" value="PSN66431.1"/>
    <property type="molecule type" value="Genomic_DNA"/>
</dbReference>
<evidence type="ECO:0000256" key="2">
    <source>
        <dbReference type="ARBA" id="ARBA00010617"/>
    </source>
</evidence>
<dbReference type="GO" id="GO:0005506">
    <property type="term" value="F:iron ion binding"/>
    <property type="evidence" value="ECO:0007669"/>
    <property type="project" value="InterPro"/>
</dbReference>
<keyword evidence="7" id="KW-0560">Oxidoreductase</keyword>
<evidence type="ECO:0000256" key="5">
    <source>
        <dbReference type="ARBA" id="ARBA00023004"/>
    </source>
</evidence>
<organism evidence="8 9">
    <name type="scientific">Corynespora cassiicola Philippines</name>
    <dbReference type="NCBI Taxonomy" id="1448308"/>
    <lineage>
        <taxon>Eukaryota</taxon>
        <taxon>Fungi</taxon>
        <taxon>Dikarya</taxon>
        <taxon>Ascomycota</taxon>
        <taxon>Pezizomycotina</taxon>
        <taxon>Dothideomycetes</taxon>
        <taxon>Pleosporomycetidae</taxon>
        <taxon>Pleosporales</taxon>
        <taxon>Corynesporascaceae</taxon>
        <taxon>Corynespora</taxon>
    </lineage>
</organism>
<accession>A0A2T2NLV9</accession>
<evidence type="ECO:0000313" key="9">
    <source>
        <dbReference type="Proteomes" id="UP000240883"/>
    </source>
</evidence>